<dbReference type="CDD" id="cd09019">
    <property type="entry name" value="galactose_mutarotase_like"/>
    <property type="match status" value="1"/>
</dbReference>
<dbReference type="GO" id="GO:0006006">
    <property type="term" value="P:glucose metabolic process"/>
    <property type="evidence" value="ECO:0007669"/>
    <property type="project" value="TreeGrafter"/>
</dbReference>
<comment type="pathway">
    <text evidence="2 8">Carbohydrate metabolism; hexose metabolism.</text>
</comment>
<keyword evidence="7 8" id="KW-0119">Carbohydrate metabolism</keyword>
<feature type="binding site" evidence="10">
    <location>
        <position position="248"/>
    </location>
    <ligand>
        <name>beta-D-galactose</name>
        <dbReference type="ChEBI" id="CHEBI:27667"/>
    </ligand>
</feature>
<comment type="cofactor">
    <cofactor evidence="1">
        <name>Ca(2+)</name>
        <dbReference type="ChEBI" id="CHEBI:29108"/>
    </cofactor>
</comment>
<dbReference type="PIRSF" id="PIRSF005096">
    <property type="entry name" value="GALM"/>
    <property type="match status" value="1"/>
</dbReference>
<feature type="binding site" evidence="11">
    <location>
        <begin position="184"/>
        <end position="186"/>
    </location>
    <ligand>
        <name>beta-D-galactose</name>
        <dbReference type="ChEBI" id="CHEBI:27667"/>
    </ligand>
</feature>
<dbReference type="EMBL" id="FXSZ01000001">
    <property type="protein sequence ID" value="SMO40079.1"/>
    <property type="molecule type" value="Genomic_DNA"/>
</dbReference>
<dbReference type="InterPro" id="IPR015443">
    <property type="entry name" value="Aldose_1-epimerase"/>
</dbReference>
<name>A0A521AZ57_9SPHI</name>
<dbReference type="SUPFAM" id="SSF74650">
    <property type="entry name" value="Galactose mutarotase-like"/>
    <property type="match status" value="1"/>
</dbReference>
<evidence type="ECO:0000256" key="1">
    <source>
        <dbReference type="ARBA" id="ARBA00001913"/>
    </source>
</evidence>
<evidence type="ECO:0000256" key="10">
    <source>
        <dbReference type="PIRSR" id="PIRSR005096-2"/>
    </source>
</evidence>
<evidence type="ECO:0000313" key="12">
    <source>
        <dbReference type="EMBL" id="SMO40079.1"/>
    </source>
</evidence>
<proteinExistence type="inferred from homology"/>
<evidence type="ECO:0000256" key="4">
    <source>
        <dbReference type="ARBA" id="ARBA00011245"/>
    </source>
</evidence>
<comment type="similarity">
    <text evidence="3 8">Belongs to the aldose epimerase family.</text>
</comment>
<dbReference type="PANTHER" id="PTHR10091:SF0">
    <property type="entry name" value="GALACTOSE MUTAROTASE"/>
    <property type="match status" value="1"/>
</dbReference>
<dbReference type="InterPro" id="IPR008183">
    <property type="entry name" value="Aldose_1/G6P_1-epimerase"/>
</dbReference>
<keyword evidence="5" id="KW-0106">Calcium</keyword>
<dbReference type="UniPathway" id="UPA00242"/>
<feature type="active site" description="Proton acceptor" evidence="9">
    <location>
        <position position="311"/>
    </location>
</feature>
<organism evidence="12 13">
    <name type="scientific">Solitalea koreensis</name>
    <dbReference type="NCBI Taxonomy" id="543615"/>
    <lineage>
        <taxon>Bacteria</taxon>
        <taxon>Pseudomonadati</taxon>
        <taxon>Bacteroidota</taxon>
        <taxon>Sphingobacteriia</taxon>
        <taxon>Sphingobacteriales</taxon>
        <taxon>Sphingobacteriaceae</taxon>
        <taxon>Solitalea</taxon>
    </lineage>
</organism>
<accession>A0A521AZ57</accession>
<comment type="subunit">
    <text evidence="4">Monomer.</text>
</comment>
<sequence length="349" mass="38538">MKVNKQYCGTTAKGDLYLISLENEKGTSVEILNYGAIIKSFKVKAADGKEVDIVLGFDNVDEYFSKEYLSNYPYFGAVIGRYANRVKGGKFKIDGKDYQIAQNQNGDCLHGGIEGFDKKVFEVIGYTALPNPTVTLRYISSDGEEHFPGNLDLYITFELNNENELSYEFKATTDAPTAVNITHHSYFNLDGGATTIGEHLLTINADNYLEQDSNYVVTGNLIPIASTAHDFRTERTINRDMDPEEGYDQSFVIANPGGLALAAKAKSKETGVQLNVFTTEPVVHLYCGKYIPEIKGKNGVKYGPFHAFCLETQVHPNAINIPSLPDTILRPGSVYSTRTVYKVSNGNQG</sequence>
<dbReference type="AlphaFoldDB" id="A0A521AZ57"/>
<dbReference type="Proteomes" id="UP000315971">
    <property type="component" value="Unassembled WGS sequence"/>
</dbReference>
<dbReference type="PANTHER" id="PTHR10091">
    <property type="entry name" value="ALDOSE-1-EPIMERASE"/>
    <property type="match status" value="1"/>
</dbReference>
<comment type="catalytic activity">
    <reaction evidence="8">
        <text>alpha-D-glucose = beta-D-glucose</text>
        <dbReference type="Rhea" id="RHEA:10264"/>
        <dbReference type="ChEBI" id="CHEBI:15903"/>
        <dbReference type="ChEBI" id="CHEBI:17925"/>
        <dbReference type="EC" id="5.1.3.3"/>
    </reaction>
</comment>
<keyword evidence="6 8" id="KW-0413">Isomerase</keyword>
<dbReference type="GO" id="GO:0004034">
    <property type="term" value="F:aldose 1-epimerase activity"/>
    <property type="evidence" value="ECO:0007669"/>
    <property type="project" value="UniProtKB-EC"/>
</dbReference>
<evidence type="ECO:0000256" key="11">
    <source>
        <dbReference type="PIRSR" id="PIRSR005096-3"/>
    </source>
</evidence>
<gene>
    <name evidence="12" type="ORF">SAMN06265350_101534</name>
</gene>
<dbReference type="OrthoDB" id="9779408at2"/>
<evidence type="ECO:0000256" key="2">
    <source>
        <dbReference type="ARBA" id="ARBA00005028"/>
    </source>
</evidence>
<dbReference type="GO" id="GO:0033499">
    <property type="term" value="P:galactose catabolic process via UDP-galactose, Leloir pathway"/>
    <property type="evidence" value="ECO:0007669"/>
    <property type="project" value="TreeGrafter"/>
</dbReference>
<keyword evidence="13" id="KW-1185">Reference proteome</keyword>
<dbReference type="GO" id="GO:0030246">
    <property type="term" value="F:carbohydrate binding"/>
    <property type="evidence" value="ECO:0007669"/>
    <property type="project" value="InterPro"/>
</dbReference>
<dbReference type="Gene3D" id="2.70.98.10">
    <property type="match status" value="1"/>
</dbReference>
<evidence type="ECO:0000256" key="9">
    <source>
        <dbReference type="PIRSR" id="PIRSR005096-1"/>
    </source>
</evidence>
<evidence type="ECO:0000256" key="8">
    <source>
        <dbReference type="PIRNR" id="PIRNR005096"/>
    </source>
</evidence>
<dbReference type="InterPro" id="IPR014718">
    <property type="entry name" value="GH-type_carb-bd"/>
</dbReference>
<dbReference type="EC" id="5.1.3.3" evidence="8"/>
<feature type="binding site" evidence="11">
    <location>
        <begin position="84"/>
        <end position="85"/>
    </location>
    <ligand>
        <name>beta-D-galactose</name>
        <dbReference type="ChEBI" id="CHEBI:27667"/>
    </ligand>
</feature>
<dbReference type="NCBIfam" id="NF008277">
    <property type="entry name" value="PRK11055.1"/>
    <property type="match status" value="1"/>
</dbReference>
<evidence type="ECO:0000256" key="5">
    <source>
        <dbReference type="ARBA" id="ARBA00022837"/>
    </source>
</evidence>
<evidence type="ECO:0000256" key="6">
    <source>
        <dbReference type="ARBA" id="ARBA00023235"/>
    </source>
</evidence>
<dbReference type="InterPro" id="IPR047215">
    <property type="entry name" value="Galactose_mutarotase-like"/>
</dbReference>
<feature type="active site" description="Proton donor" evidence="9">
    <location>
        <position position="184"/>
    </location>
</feature>
<dbReference type="RefSeq" id="WP_142601210.1">
    <property type="nucleotide sequence ID" value="NZ_FXSZ01000001.1"/>
</dbReference>
<evidence type="ECO:0000313" key="13">
    <source>
        <dbReference type="Proteomes" id="UP000315971"/>
    </source>
</evidence>
<evidence type="ECO:0000256" key="7">
    <source>
        <dbReference type="ARBA" id="ARBA00023277"/>
    </source>
</evidence>
<evidence type="ECO:0000256" key="3">
    <source>
        <dbReference type="ARBA" id="ARBA00006206"/>
    </source>
</evidence>
<reference evidence="12 13" key="1">
    <citation type="submission" date="2017-05" db="EMBL/GenBank/DDBJ databases">
        <authorList>
            <person name="Varghese N."/>
            <person name="Submissions S."/>
        </authorList>
    </citation>
    <scope>NUCLEOTIDE SEQUENCE [LARGE SCALE GENOMIC DNA]</scope>
    <source>
        <strain evidence="12 13">DSM 21342</strain>
    </source>
</reference>
<protein>
    <recommendedName>
        <fullName evidence="8">Aldose 1-epimerase</fullName>
        <ecNumber evidence="8">5.1.3.3</ecNumber>
    </recommendedName>
</protein>
<dbReference type="Pfam" id="PF01263">
    <property type="entry name" value="Aldose_epim"/>
    <property type="match status" value="1"/>
</dbReference>
<dbReference type="InterPro" id="IPR011013">
    <property type="entry name" value="Gal_mutarotase_sf_dom"/>
</dbReference>